<dbReference type="PANTHER" id="PTHR24258:SF129">
    <property type="entry name" value="LP15124P-RELATED"/>
    <property type="match status" value="1"/>
</dbReference>
<feature type="domain" description="Peptidase S1" evidence="3">
    <location>
        <begin position="588"/>
        <end position="860"/>
    </location>
</feature>
<evidence type="ECO:0000256" key="1">
    <source>
        <dbReference type="SAM" id="MobiDB-lite"/>
    </source>
</evidence>
<dbReference type="Gene3D" id="2.40.10.10">
    <property type="entry name" value="Trypsin-like serine proteases"/>
    <property type="match status" value="1"/>
</dbReference>
<feature type="compositionally biased region" description="Polar residues" evidence="1">
    <location>
        <begin position="114"/>
        <end position="125"/>
    </location>
</feature>
<dbReference type="InterPro" id="IPR018114">
    <property type="entry name" value="TRYPSIN_HIS"/>
</dbReference>
<dbReference type="InterPro" id="IPR043504">
    <property type="entry name" value="Peptidase_S1_PA_chymotrypsin"/>
</dbReference>
<dbReference type="SUPFAM" id="SSF50494">
    <property type="entry name" value="Trypsin-like serine proteases"/>
    <property type="match status" value="1"/>
</dbReference>
<proteinExistence type="predicted"/>
<dbReference type="InterPro" id="IPR009003">
    <property type="entry name" value="Peptidase_S1_PA"/>
</dbReference>
<feature type="compositionally biased region" description="Low complexity" evidence="1">
    <location>
        <begin position="28"/>
        <end position="42"/>
    </location>
</feature>
<feature type="region of interest" description="Disordered" evidence="1">
    <location>
        <begin position="498"/>
        <end position="521"/>
    </location>
</feature>
<feature type="region of interest" description="Disordered" evidence="1">
    <location>
        <begin position="23"/>
        <end position="60"/>
    </location>
</feature>
<dbReference type="InterPro" id="IPR001314">
    <property type="entry name" value="Peptidase_S1A"/>
</dbReference>
<evidence type="ECO:0000259" key="3">
    <source>
        <dbReference type="PROSITE" id="PS50240"/>
    </source>
</evidence>
<feature type="region of interest" description="Disordered" evidence="1">
    <location>
        <begin position="389"/>
        <end position="425"/>
    </location>
</feature>
<name>A0ABY6KB39_9ARAC</name>
<feature type="signal peptide" evidence="2">
    <location>
        <begin position="1"/>
        <end position="20"/>
    </location>
</feature>
<dbReference type="PANTHER" id="PTHR24258">
    <property type="entry name" value="SERINE PROTEASE-RELATED"/>
    <property type="match status" value="1"/>
</dbReference>
<sequence length="863" mass="95596">MGWLHQILALSCLLATVVRADKISPPGNKTETSTEAAETKNNSTMAPRYGTGRSSRMMDDEEDLEEVLGLHREARIMNNPKKALSIQGFIPLVTFKEKQDRKDDMGRGSASKHPANSNLPSSFNPDSYIADILKDPSLNGGLKESVQQSDSPVYPGATYDEDEDDQEFYYNKETENNDGYGAQAQNPNKHSLPSIASYGSSNIQDGNRGQDANSYNNQAQNYGYANTFSLNDPQRQQNTPHSVNQPANQHYYEGPQKPQTVYSTLVSNQQQPQPNKFQVSGGMVPMTSGIYGDNGAKIEERYPFIGHQGFILQPQVQTYKPFQPETLYQQRPPRLLQNKPFATLLENIAAGNNHNYVQEEKCICVPFYMCQDGYLLPNARDLRPQIDERSPKIPILADDLPSERQVKDDEEDDKAASRMEEDEDVASARIISKRSVDKNETQIQDVPSYVQDVMARYSSSDDEDNETCGLLRRCCKPAPSQPAMGHGGMFQQTAPRPRPISHQMVSKPRPNKPSGLMPGYVPQRLSPGDMGGLGSIQQPFLLPQQGLIPQHGGILPQQSPYYPAHTKPIHRPIQSHAQFSCGSRKAQGVHGRVQNLQYHEDSADFGEYPWQVSIWYSGSGSTESSDKNIVALLRKVGSSDSLYVCGGTLISPQWVVTAAHCLKKHSAGELKARLGEWDVHREDEFYPHEERNLAQAVIHPEFFPGNLQNDVALLRLDRPVDPNLPHVAPACLPPPGTHFDGQRCHVTGWGKDGFGQQGVYQSVLKKVDVPVVPRAECERRLQHTRLGTRYQLPQGFLCAGGEPGKDACTGDGGSPLVCERGGVYHVAGLVSWGIGCGQPGVPGIYVDVAYYRQWIEAVTSRYG</sequence>
<dbReference type="PRINTS" id="PR00722">
    <property type="entry name" value="CHYMOTRYPSIN"/>
</dbReference>
<dbReference type="CDD" id="cd00190">
    <property type="entry name" value="Tryp_SPc"/>
    <property type="match status" value="1"/>
</dbReference>
<evidence type="ECO:0000313" key="4">
    <source>
        <dbReference type="EMBL" id="UYV65446.1"/>
    </source>
</evidence>
<protein>
    <submittedName>
        <fullName evidence="4">CLIPA10</fullName>
    </submittedName>
</protein>
<feature type="compositionally biased region" description="Polar residues" evidence="1">
    <location>
        <begin position="197"/>
        <end position="207"/>
    </location>
</feature>
<dbReference type="SMART" id="SM00020">
    <property type="entry name" value="Tryp_SPc"/>
    <property type="match status" value="1"/>
</dbReference>
<gene>
    <name evidence="4" type="ORF">LAZ67_3004407</name>
</gene>
<feature type="compositionally biased region" description="Low complexity" evidence="1">
    <location>
        <begin position="210"/>
        <end position="226"/>
    </location>
</feature>
<dbReference type="PROSITE" id="PS00134">
    <property type="entry name" value="TRYPSIN_HIS"/>
    <property type="match status" value="1"/>
</dbReference>
<dbReference type="PROSITE" id="PS50240">
    <property type="entry name" value="TRYPSIN_DOM"/>
    <property type="match status" value="1"/>
</dbReference>
<keyword evidence="5" id="KW-1185">Reference proteome</keyword>
<feature type="chain" id="PRO_5047037246" evidence="2">
    <location>
        <begin position="21"/>
        <end position="863"/>
    </location>
</feature>
<feature type="region of interest" description="Disordered" evidence="1">
    <location>
        <begin position="98"/>
        <end position="161"/>
    </location>
</feature>
<feature type="region of interest" description="Disordered" evidence="1">
    <location>
        <begin position="174"/>
        <end position="255"/>
    </location>
</feature>
<dbReference type="Proteomes" id="UP001235939">
    <property type="component" value="Chromosome 03"/>
</dbReference>
<dbReference type="EMBL" id="CP092865">
    <property type="protein sequence ID" value="UYV65446.1"/>
    <property type="molecule type" value="Genomic_DNA"/>
</dbReference>
<feature type="compositionally biased region" description="Polar residues" evidence="1">
    <location>
        <begin position="227"/>
        <end position="248"/>
    </location>
</feature>
<dbReference type="Pfam" id="PF00089">
    <property type="entry name" value="Trypsin"/>
    <property type="match status" value="1"/>
</dbReference>
<reference evidence="4 5" key="1">
    <citation type="submission" date="2022-01" db="EMBL/GenBank/DDBJ databases">
        <title>A chromosomal length assembly of Cordylochernes scorpioides.</title>
        <authorList>
            <person name="Zeh D."/>
            <person name="Zeh J."/>
        </authorList>
    </citation>
    <scope>NUCLEOTIDE SEQUENCE [LARGE SCALE GENOMIC DNA]</scope>
    <source>
        <strain evidence="4">IN4F17</strain>
        <tissue evidence="4">Whole Body</tissue>
    </source>
</reference>
<evidence type="ECO:0000256" key="2">
    <source>
        <dbReference type="SAM" id="SignalP"/>
    </source>
</evidence>
<dbReference type="InterPro" id="IPR001254">
    <property type="entry name" value="Trypsin_dom"/>
</dbReference>
<organism evidence="4 5">
    <name type="scientific">Cordylochernes scorpioides</name>
    <dbReference type="NCBI Taxonomy" id="51811"/>
    <lineage>
        <taxon>Eukaryota</taxon>
        <taxon>Metazoa</taxon>
        <taxon>Ecdysozoa</taxon>
        <taxon>Arthropoda</taxon>
        <taxon>Chelicerata</taxon>
        <taxon>Arachnida</taxon>
        <taxon>Pseudoscorpiones</taxon>
        <taxon>Cheliferoidea</taxon>
        <taxon>Chernetidae</taxon>
        <taxon>Cordylochernes</taxon>
    </lineage>
</organism>
<accession>A0ABY6KB39</accession>
<keyword evidence="2" id="KW-0732">Signal</keyword>
<evidence type="ECO:0000313" key="5">
    <source>
        <dbReference type="Proteomes" id="UP001235939"/>
    </source>
</evidence>